<evidence type="ECO:0000256" key="7">
    <source>
        <dbReference type="ARBA" id="ARBA00022840"/>
    </source>
</evidence>
<keyword evidence="13" id="KW-1185">Reference proteome</keyword>
<keyword evidence="7" id="KW-0067">ATP-binding</keyword>
<sequence>MSCWRGLINVTKSHIRWKSGDTKSPDLESIVIPVSVRRTQSPDDISVGEELSGNKLKKNDLIVILNQFIQRPAIRRLSEENGLNAKLLNEAFISFRRHCVESKALATELHLILSDILQKVANVDDLFPYFLSHAKLLYPHLDCMEELKKISDLRLPPNWYSEARSMTRKVIFHCGPTNSGKTYHALQRFMTCKSGVYCGPLKLLAVEVHHKTNTYGTPCDLVTGEERRFANEDKKPSNHIACTVEMSSVTEKCEVAVIDEIQMIRDMGRGWAWTRALLGIPAEEIHLCGEEAALDLIREMLTATGEELEVRRYKRLTPITVEDFALESLDNIKPGDCIVCFSKKDIFGVSLELEKKGHEVAVIYGTLPPATKLSQTNKFNDPNDSCKVLVATDAIGMGLNLSLRRVIFYSLIKPTLNEKGEKEMDLISTSQALQIAGRAGRYGTDFAHGYVTTFRSDDLPLLKDILSRSVEPIEAAGLHPTADQIELFAYHLPNAGLSNLIDIFISLSQYARQYSTNQPMTLDWLCRQIGWPITTPKTIVELAHLEAVFDVLDLYLWLSYRFSDLFPDSELVRDMQKELDFIILQGVIGITKLLRASETNTSYSLAHTSDHEFIPKSKDIHKSRAFSATYDEDINELQRLTNKSNINDFVFNKSNKQSLKESSLGKQLIKKGLITNEILSRLQEEWSQGINKSLKTKPNVGFSTKKSKK</sequence>
<keyword evidence="5" id="KW-0378">Hydrolase</keyword>
<dbReference type="AlphaFoldDB" id="A0A7R9LNL6"/>
<dbReference type="Gene3D" id="1.10.1740.140">
    <property type="match status" value="1"/>
</dbReference>
<comment type="subcellular location">
    <subcellularLocation>
        <location evidence="1">Mitochondrion</location>
    </subcellularLocation>
</comment>
<comment type="similarity">
    <text evidence="2">Belongs to the helicase family.</text>
</comment>
<organism evidence="12">
    <name type="scientific">Oppiella nova</name>
    <dbReference type="NCBI Taxonomy" id="334625"/>
    <lineage>
        <taxon>Eukaryota</taxon>
        <taxon>Metazoa</taxon>
        <taxon>Ecdysozoa</taxon>
        <taxon>Arthropoda</taxon>
        <taxon>Chelicerata</taxon>
        <taxon>Arachnida</taxon>
        <taxon>Acari</taxon>
        <taxon>Acariformes</taxon>
        <taxon>Sarcoptiformes</taxon>
        <taxon>Oribatida</taxon>
        <taxon>Brachypylina</taxon>
        <taxon>Oppioidea</taxon>
        <taxon>Oppiidae</taxon>
        <taxon>Oppiella</taxon>
    </lineage>
</organism>
<dbReference type="GO" id="GO:0016787">
    <property type="term" value="F:hydrolase activity"/>
    <property type="evidence" value="ECO:0007669"/>
    <property type="project" value="UniProtKB-KW"/>
</dbReference>
<evidence type="ECO:0000256" key="1">
    <source>
        <dbReference type="ARBA" id="ARBA00004173"/>
    </source>
</evidence>
<evidence type="ECO:0000256" key="8">
    <source>
        <dbReference type="ARBA" id="ARBA00022946"/>
    </source>
</evidence>
<comment type="catalytic activity">
    <reaction evidence="10">
        <text>ATP + H2O = ADP + phosphate + H(+)</text>
        <dbReference type="Rhea" id="RHEA:13065"/>
        <dbReference type="ChEBI" id="CHEBI:15377"/>
        <dbReference type="ChEBI" id="CHEBI:15378"/>
        <dbReference type="ChEBI" id="CHEBI:30616"/>
        <dbReference type="ChEBI" id="CHEBI:43474"/>
        <dbReference type="ChEBI" id="CHEBI:456216"/>
        <dbReference type="EC" id="3.6.4.13"/>
    </reaction>
</comment>
<dbReference type="Gene3D" id="3.40.50.300">
    <property type="entry name" value="P-loop containing nucleotide triphosphate hydrolases"/>
    <property type="match status" value="2"/>
</dbReference>
<protein>
    <recommendedName>
        <fullName evidence="3">RNA helicase</fullName>
        <ecNumber evidence="3">3.6.4.13</ecNumber>
    </recommendedName>
</protein>
<evidence type="ECO:0000259" key="11">
    <source>
        <dbReference type="PROSITE" id="PS51194"/>
    </source>
</evidence>
<feature type="domain" description="Helicase C-terminal" evidence="11">
    <location>
        <begin position="320"/>
        <end position="489"/>
    </location>
</feature>
<dbReference type="InterPro" id="IPR044774">
    <property type="entry name" value="Suv3_DEXQc"/>
</dbReference>
<dbReference type="CDD" id="cd17913">
    <property type="entry name" value="DEXQc_Suv3"/>
    <property type="match status" value="1"/>
</dbReference>
<evidence type="ECO:0000256" key="10">
    <source>
        <dbReference type="ARBA" id="ARBA00047984"/>
    </source>
</evidence>
<dbReference type="InterPro" id="IPR041453">
    <property type="entry name" value="Suv3_N"/>
</dbReference>
<dbReference type="FunFam" id="3.40.50.300:FF:000269">
    <property type="entry name" value="ATP-dependent RNA helicase SUPV3L1, mitochondrial"/>
    <property type="match status" value="1"/>
</dbReference>
<reference evidence="12" key="1">
    <citation type="submission" date="2020-11" db="EMBL/GenBank/DDBJ databases">
        <authorList>
            <person name="Tran Van P."/>
        </authorList>
    </citation>
    <scope>NUCLEOTIDE SEQUENCE</scope>
</reference>
<dbReference type="Proteomes" id="UP000728032">
    <property type="component" value="Unassembled WGS sequence"/>
</dbReference>
<dbReference type="Pfam" id="PF22527">
    <property type="entry name" value="DEXQc_Suv3"/>
    <property type="match status" value="1"/>
</dbReference>
<dbReference type="InterPro" id="IPR050699">
    <property type="entry name" value="RNA-DNA_Helicase"/>
</dbReference>
<keyword evidence="8" id="KW-0809">Transit peptide</keyword>
<keyword evidence="9" id="KW-0496">Mitochondrion</keyword>
<dbReference type="CDD" id="cd18805">
    <property type="entry name" value="SF2_C_suv3"/>
    <property type="match status" value="1"/>
</dbReference>
<evidence type="ECO:0000256" key="3">
    <source>
        <dbReference type="ARBA" id="ARBA00012552"/>
    </source>
</evidence>
<keyword evidence="6" id="KW-0347">Helicase</keyword>
<dbReference type="SMART" id="SM00487">
    <property type="entry name" value="DEXDc"/>
    <property type="match status" value="1"/>
</dbReference>
<evidence type="ECO:0000256" key="4">
    <source>
        <dbReference type="ARBA" id="ARBA00022741"/>
    </source>
</evidence>
<dbReference type="InterPro" id="IPR055206">
    <property type="entry name" value="DEXQc_SUV3"/>
</dbReference>
<dbReference type="InterPro" id="IPR001650">
    <property type="entry name" value="Helicase_C-like"/>
</dbReference>
<proteinExistence type="inferred from homology"/>
<dbReference type="PROSITE" id="PS51194">
    <property type="entry name" value="HELICASE_CTER"/>
    <property type="match status" value="1"/>
</dbReference>
<dbReference type="GO" id="GO:0003724">
    <property type="term" value="F:RNA helicase activity"/>
    <property type="evidence" value="ECO:0007669"/>
    <property type="project" value="UniProtKB-EC"/>
</dbReference>
<dbReference type="PANTHER" id="PTHR12131">
    <property type="entry name" value="ATP-DEPENDENT RNA AND DNA HELICASE"/>
    <property type="match status" value="1"/>
</dbReference>
<accession>A0A7R9LNL6</accession>
<dbReference type="GO" id="GO:0005524">
    <property type="term" value="F:ATP binding"/>
    <property type="evidence" value="ECO:0007669"/>
    <property type="project" value="UniProtKB-KW"/>
</dbReference>
<dbReference type="InterPro" id="IPR027417">
    <property type="entry name" value="P-loop_NTPase"/>
</dbReference>
<dbReference type="EMBL" id="CAJPVJ010001817">
    <property type="protein sequence ID" value="CAG2165342.1"/>
    <property type="molecule type" value="Genomic_DNA"/>
</dbReference>
<dbReference type="Pfam" id="PF00271">
    <property type="entry name" value="Helicase_C"/>
    <property type="match status" value="1"/>
</dbReference>
<dbReference type="Pfam" id="PF18114">
    <property type="entry name" value="Suv3_N"/>
    <property type="match status" value="1"/>
</dbReference>
<dbReference type="InterPro" id="IPR014001">
    <property type="entry name" value="Helicase_ATP-bd"/>
</dbReference>
<dbReference type="SMART" id="SM00490">
    <property type="entry name" value="HELICc"/>
    <property type="match status" value="1"/>
</dbReference>
<evidence type="ECO:0000256" key="5">
    <source>
        <dbReference type="ARBA" id="ARBA00022801"/>
    </source>
</evidence>
<keyword evidence="4" id="KW-0547">Nucleotide-binding</keyword>
<dbReference type="GO" id="GO:0045025">
    <property type="term" value="C:mitochondrial degradosome"/>
    <property type="evidence" value="ECO:0007669"/>
    <property type="project" value="TreeGrafter"/>
</dbReference>
<name>A0A7R9LNL6_9ACAR</name>
<evidence type="ECO:0000256" key="6">
    <source>
        <dbReference type="ARBA" id="ARBA00022806"/>
    </source>
</evidence>
<dbReference type="EC" id="3.6.4.13" evidence="3"/>
<dbReference type="OrthoDB" id="6692397at2759"/>
<dbReference type="SUPFAM" id="SSF52540">
    <property type="entry name" value="P-loop containing nucleoside triphosphate hydrolases"/>
    <property type="match status" value="1"/>
</dbReference>
<dbReference type="FunFam" id="3.40.50.300:FF:000446">
    <property type="entry name" value="ATP-dependent RNA helicase SUPV3L1, mitochondrial"/>
    <property type="match status" value="1"/>
</dbReference>
<dbReference type="GO" id="GO:0000965">
    <property type="term" value="P:mitochondrial RNA 3'-end processing"/>
    <property type="evidence" value="ECO:0007669"/>
    <property type="project" value="TreeGrafter"/>
</dbReference>
<dbReference type="InterPro" id="IPR022192">
    <property type="entry name" value="SUV3_C"/>
</dbReference>
<evidence type="ECO:0000256" key="9">
    <source>
        <dbReference type="ARBA" id="ARBA00023128"/>
    </source>
</evidence>
<evidence type="ECO:0000313" key="13">
    <source>
        <dbReference type="Proteomes" id="UP000728032"/>
    </source>
</evidence>
<evidence type="ECO:0000313" key="12">
    <source>
        <dbReference type="EMBL" id="CAD7644831.1"/>
    </source>
</evidence>
<gene>
    <name evidence="12" type="ORF">ONB1V03_LOCUS4885</name>
</gene>
<dbReference type="EMBL" id="OC916642">
    <property type="protein sequence ID" value="CAD7644831.1"/>
    <property type="molecule type" value="Genomic_DNA"/>
</dbReference>
<dbReference type="Pfam" id="PF12513">
    <property type="entry name" value="SUV3_C"/>
    <property type="match status" value="1"/>
</dbReference>
<evidence type="ECO:0000256" key="2">
    <source>
        <dbReference type="ARBA" id="ARBA00008708"/>
    </source>
</evidence>
<dbReference type="Gene3D" id="1.20.272.40">
    <property type="match status" value="1"/>
</dbReference>
<dbReference type="PANTHER" id="PTHR12131:SF1">
    <property type="entry name" value="ATP-DEPENDENT RNA HELICASE SUPV3L1, MITOCHONDRIAL-RELATED"/>
    <property type="match status" value="1"/>
</dbReference>